<gene>
    <name evidence="5" type="ORF">FHS92_002956</name>
</gene>
<dbReference type="GO" id="GO:0008777">
    <property type="term" value="F:acetylornithine deacetylase activity"/>
    <property type="evidence" value="ECO:0007669"/>
    <property type="project" value="UniProtKB-EC"/>
</dbReference>
<dbReference type="EC" id="3.5.1.16" evidence="5"/>
<dbReference type="SUPFAM" id="SSF53187">
    <property type="entry name" value="Zn-dependent exopeptidases"/>
    <property type="match status" value="1"/>
</dbReference>
<keyword evidence="2 5" id="KW-0378">Hydrolase</keyword>
<dbReference type="PANTHER" id="PTHR43808:SF31">
    <property type="entry name" value="N-ACETYL-L-CITRULLINE DEACETYLASE"/>
    <property type="match status" value="1"/>
</dbReference>
<dbReference type="GO" id="GO:0006526">
    <property type="term" value="P:L-arginine biosynthetic process"/>
    <property type="evidence" value="ECO:0007669"/>
    <property type="project" value="InterPro"/>
</dbReference>
<proteinExistence type="predicted"/>
<dbReference type="NCBIfam" id="TIGR01892">
    <property type="entry name" value="AcOrn-deacetyl"/>
    <property type="match status" value="1"/>
</dbReference>
<dbReference type="Pfam" id="PF01546">
    <property type="entry name" value="Peptidase_M20"/>
    <property type="match status" value="1"/>
</dbReference>
<evidence type="ECO:0000256" key="1">
    <source>
        <dbReference type="ARBA" id="ARBA00022723"/>
    </source>
</evidence>
<evidence type="ECO:0000256" key="2">
    <source>
        <dbReference type="ARBA" id="ARBA00022801"/>
    </source>
</evidence>
<sequence length="401" mass="43698">MSATEQATQRETADRSPVSADLLGQLIAFDTTSRNSNLDMLDFLTALFREAGIEPWLTFDAERRKANLFATLPAADGTETGGIVLSGHTDVVPVDGQAWDSDPFVMTQRDGRLYGRGTADMKGFIAACMSRLPRMKQGTLLKPFHFAFSFDEEIGCLGAPLMIDEMVRRGLRPDGCLVGEPTSMNVVVAHKGINLYRCRLHGRAAHSSMPHLGVNTIEYAARIICFIRDMADSMKADGPFDSCFDTPYSTAQTGTIAGGVATNVVPDACEFQFEIRNIPQVEVGAVYRRISDYVERAIKPAMKGEWEGADVALEQISNAPGLNADEAAMMTRLARALTRDTDIRKVAYGTEGGQFQNAGVPAIICGPGSISQAHRANEYVEIDQILRCEDFLNRLIGSVEA</sequence>
<dbReference type="AlphaFoldDB" id="A0A841J1Z7"/>
<dbReference type="SUPFAM" id="SSF55031">
    <property type="entry name" value="Bacterial exopeptidase dimerisation domain"/>
    <property type="match status" value="1"/>
</dbReference>
<dbReference type="PANTHER" id="PTHR43808">
    <property type="entry name" value="ACETYLORNITHINE DEACETYLASE"/>
    <property type="match status" value="1"/>
</dbReference>
<dbReference type="RefSeq" id="WP_221231090.1">
    <property type="nucleotide sequence ID" value="NZ_JACIJP010000005.1"/>
</dbReference>
<dbReference type="InterPro" id="IPR011650">
    <property type="entry name" value="Peptidase_M20_dimer"/>
</dbReference>
<dbReference type="Gene3D" id="3.30.70.360">
    <property type="match status" value="1"/>
</dbReference>
<dbReference type="Proteomes" id="UP000552700">
    <property type="component" value="Unassembled WGS sequence"/>
</dbReference>
<comment type="caution">
    <text evidence="5">The sequence shown here is derived from an EMBL/GenBank/DDBJ whole genome shotgun (WGS) entry which is preliminary data.</text>
</comment>
<dbReference type="CDD" id="cd03894">
    <property type="entry name" value="M20_ArgE"/>
    <property type="match status" value="1"/>
</dbReference>
<reference evidence="5 6" key="1">
    <citation type="submission" date="2020-08" db="EMBL/GenBank/DDBJ databases">
        <title>Genomic Encyclopedia of Type Strains, Phase IV (KMG-IV): sequencing the most valuable type-strain genomes for metagenomic binning, comparative biology and taxonomic classification.</title>
        <authorList>
            <person name="Goeker M."/>
        </authorList>
    </citation>
    <scope>NUCLEOTIDE SEQUENCE [LARGE SCALE GENOMIC DNA]</scope>
    <source>
        <strain evidence="5 6">DSM 102255</strain>
    </source>
</reference>
<dbReference type="InterPro" id="IPR010169">
    <property type="entry name" value="AcOrn-deacetyl"/>
</dbReference>
<evidence type="ECO:0000259" key="4">
    <source>
        <dbReference type="Pfam" id="PF07687"/>
    </source>
</evidence>
<organism evidence="5 6">
    <name type="scientific">Sphingobium subterraneum</name>
    <dbReference type="NCBI Taxonomy" id="627688"/>
    <lineage>
        <taxon>Bacteria</taxon>
        <taxon>Pseudomonadati</taxon>
        <taxon>Pseudomonadota</taxon>
        <taxon>Alphaproteobacteria</taxon>
        <taxon>Sphingomonadales</taxon>
        <taxon>Sphingomonadaceae</taxon>
        <taxon>Sphingobium</taxon>
    </lineage>
</organism>
<dbReference type="EMBL" id="JACIJP010000005">
    <property type="protein sequence ID" value="MBB6125199.1"/>
    <property type="molecule type" value="Genomic_DNA"/>
</dbReference>
<dbReference type="Pfam" id="PF07687">
    <property type="entry name" value="M20_dimer"/>
    <property type="match status" value="1"/>
</dbReference>
<dbReference type="InterPro" id="IPR036264">
    <property type="entry name" value="Bact_exopeptidase_dim_dom"/>
</dbReference>
<dbReference type="InterPro" id="IPR002933">
    <property type="entry name" value="Peptidase_M20"/>
</dbReference>
<accession>A0A841J1Z7</accession>
<dbReference type="GO" id="GO:0046872">
    <property type="term" value="F:metal ion binding"/>
    <property type="evidence" value="ECO:0007669"/>
    <property type="project" value="UniProtKB-KW"/>
</dbReference>
<dbReference type="InterPro" id="IPR050072">
    <property type="entry name" value="Peptidase_M20A"/>
</dbReference>
<name>A0A841J1Z7_9SPHN</name>
<keyword evidence="6" id="KW-1185">Reference proteome</keyword>
<dbReference type="Gene3D" id="3.40.630.10">
    <property type="entry name" value="Zn peptidases"/>
    <property type="match status" value="1"/>
</dbReference>
<evidence type="ECO:0000313" key="6">
    <source>
        <dbReference type="Proteomes" id="UP000552700"/>
    </source>
</evidence>
<evidence type="ECO:0000256" key="3">
    <source>
        <dbReference type="ARBA" id="ARBA00023285"/>
    </source>
</evidence>
<keyword evidence="3" id="KW-0170">Cobalt</keyword>
<protein>
    <submittedName>
        <fullName evidence="5">Acetylornithine deacetylase</fullName>
        <ecNumber evidence="5">3.5.1.16</ecNumber>
    </submittedName>
</protein>
<dbReference type="NCBIfam" id="NF005710">
    <property type="entry name" value="PRK07522.1"/>
    <property type="match status" value="1"/>
</dbReference>
<evidence type="ECO:0000313" key="5">
    <source>
        <dbReference type="EMBL" id="MBB6125199.1"/>
    </source>
</evidence>
<keyword evidence="1" id="KW-0479">Metal-binding</keyword>
<feature type="domain" description="Peptidase M20 dimerisation" evidence="4">
    <location>
        <begin position="188"/>
        <end position="298"/>
    </location>
</feature>